<dbReference type="EMBL" id="CP064942">
    <property type="protein sequence ID" value="QPH55536.1"/>
    <property type="molecule type" value="Genomic_DNA"/>
</dbReference>
<dbReference type="Pfam" id="PF07007">
    <property type="entry name" value="LprI"/>
    <property type="match status" value="1"/>
</dbReference>
<dbReference type="AlphaFoldDB" id="A0A7S9QET2"/>
<feature type="signal peptide" evidence="1">
    <location>
        <begin position="1"/>
        <end position="20"/>
    </location>
</feature>
<keyword evidence="1" id="KW-0732">Signal</keyword>
<accession>A0A7S9QET2</accession>
<feature type="chain" id="PRO_5032915244" evidence="1">
    <location>
        <begin position="21"/>
        <end position="172"/>
    </location>
</feature>
<organism evidence="3 4">
    <name type="scientific">Pontivivens ytuae</name>
    <dbReference type="NCBI Taxonomy" id="2789856"/>
    <lineage>
        <taxon>Bacteria</taxon>
        <taxon>Pseudomonadati</taxon>
        <taxon>Pseudomonadota</taxon>
        <taxon>Alphaproteobacteria</taxon>
        <taxon>Rhodobacterales</taxon>
        <taxon>Paracoccaceae</taxon>
        <taxon>Pontivivens</taxon>
    </lineage>
</organism>
<dbReference type="Proteomes" id="UP000594800">
    <property type="component" value="Chromosome"/>
</dbReference>
<sequence length="172" mass="19266">MSLVARFGLLAAVLCAPAMAANERYPEGQAQEILDTCLTAEGRAEREHCMGRIATACMDADPGQNQTTVGMMDCYLLESRIWDTRLNAEYAAVIDVFAEMDTYDAEFNVPLTRVDTLRDAQRAWIAFRDAECSNRYALWGSGSMRLIEGAICRSELTALRTLDLIDKREWPN</sequence>
<reference evidence="3 4" key="1">
    <citation type="submission" date="2020-11" db="EMBL/GenBank/DDBJ databases">
        <title>Description of Pontivivens ytuae sp. nov. isolated from deep sea sediment of Mariana Trench.</title>
        <authorList>
            <person name="Wang Z."/>
            <person name="Sun Q.-L."/>
            <person name="Xu X.-D."/>
            <person name="Tang Y.-Z."/>
            <person name="Zhang J."/>
        </authorList>
    </citation>
    <scope>NUCLEOTIDE SEQUENCE [LARGE SCALE GENOMIC DNA]</scope>
    <source>
        <strain evidence="3 4">MT2928</strain>
    </source>
</reference>
<evidence type="ECO:0000313" key="4">
    <source>
        <dbReference type="Proteomes" id="UP000594800"/>
    </source>
</evidence>
<dbReference type="InterPro" id="IPR009739">
    <property type="entry name" value="LprI-like_N"/>
</dbReference>
<gene>
    <name evidence="3" type="ORF">I0K15_07320</name>
</gene>
<proteinExistence type="predicted"/>
<evidence type="ECO:0000256" key="1">
    <source>
        <dbReference type="SAM" id="SignalP"/>
    </source>
</evidence>
<evidence type="ECO:0000259" key="2">
    <source>
        <dbReference type="Pfam" id="PF07007"/>
    </source>
</evidence>
<dbReference type="RefSeq" id="WP_196104764.1">
    <property type="nucleotide sequence ID" value="NZ_CP064942.1"/>
</dbReference>
<evidence type="ECO:0000313" key="3">
    <source>
        <dbReference type="EMBL" id="QPH55536.1"/>
    </source>
</evidence>
<protein>
    <submittedName>
        <fullName evidence="3">DUF1311 domain-containing protein</fullName>
    </submittedName>
</protein>
<dbReference type="Gene3D" id="1.20.1270.180">
    <property type="match status" value="1"/>
</dbReference>
<keyword evidence="4" id="KW-1185">Reference proteome</keyword>
<name>A0A7S9QET2_9RHOB</name>
<feature type="domain" description="Lysozyme inhibitor LprI-like N-terminal" evidence="2">
    <location>
        <begin position="62"/>
        <end position="164"/>
    </location>
</feature>
<dbReference type="KEGG" id="poz:I0K15_07320"/>